<sequence>MREDEMREFVENIDFTQYKNPPLSLNAFKEVLIKTYGECKKAKHPDAFAPSRSRLQRIHNDKLALHDDPKAILGKPQDFTGTDSTWRYDVKTKYRIEDTKVFFAAKVKGETTWEEMIPLEEYFTIFSWGHDAASHHGRDATFARTGGKGPTKNLVRALINRCGCNKRRREDEDEVKERPAKRGAGVPSGSLAPLRSPSTSKSSSRRAPAPVFRAPVLAAALPLASLAPLDPLAPLNPLNPFTLNPAPFTTFAPNPAPLASFAPKPAAFSHPAFSHPASYPDASYLDAFSSAAFPLPNIPISEEDFDKPASIPREIADFMDQLPNLVH</sequence>
<name>A0A8A3P5X4_9HELO</name>
<accession>A0A8A3P5X4</accession>
<gene>
    <name evidence="2" type="ORF">DSL72_000474</name>
</gene>
<evidence type="ECO:0000313" key="3">
    <source>
        <dbReference type="Proteomes" id="UP000672032"/>
    </source>
</evidence>
<keyword evidence="3" id="KW-1185">Reference proteome</keyword>
<dbReference type="EMBL" id="CP063406">
    <property type="protein sequence ID" value="QSZ30916.1"/>
    <property type="molecule type" value="Genomic_DNA"/>
</dbReference>
<dbReference type="AlphaFoldDB" id="A0A8A3P5X4"/>
<feature type="compositionally biased region" description="Low complexity" evidence="1">
    <location>
        <begin position="192"/>
        <end position="207"/>
    </location>
</feature>
<organism evidence="2 3">
    <name type="scientific">Monilinia vaccinii-corymbosi</name>
    <dbReference type="NCBI Taxonomy" id="61207"/>
    <lineage>
        <taxon>Eukaryota</taxon>
        <taxon>Fungi</taxon>
        <taxon>Dikarya</taxon>
        <taxon>Ascomycota</taxon>
        <taxon>Pezizomycotina</taxon>
        <taxon>Leotiomycetes</taxon>
        <taxon>Helotiales</taxon>
        <taxon>Sclerotiniaceae</taxon>
        <taxon>Monilinia</taxon>
    </lineage>
</organism>
<proteinExistence type="predicted"/>
<reference evidence="2" key="1">
    <citation type="submission" date="2020-10" db="EMBL/GenBank/DDBJ databases">
        <title>Genome Sequence of Monilinia vaccinii-corymbosi Sheds Light on Mummy Berry Disease Infection of Blueberry and Mating Type.</title>
        <authorList>
            <person name="Yow A.G."/>
            <person name="Zhang Y."/>
            <person name="Bansal K."/>
            <person name="Eacker S.M."/>
            <person name="Sullivan S."/>
            <person name="Liachko I."/>
            <person name="Cubeta M.A."/>
            <person name="Rollins J.A."/>
            <person name="Ashrafi H."/>
        </authorList>
    </citation>
    <scope>NUCLEOTIDE SEQUENCE</scope>
    <source>
        <strain evidence="2">RL-1</strain>
    </source>
</reference>
<evidence type="ECO:0000256" key="1">
    <source>
        <dbReference type="SAM" id="MobiDB-lite"/>
    </source>
</evidence>
<feature type="region of interest" description="Disordered" evidence="1">
    <location>
        <begin position="166"/>
        <end position="207"/>
    </location>
</feature>
<dbReference type="Proteomes" id="UP000672032">
    <property type="component" value="Chromosome 2"/>
</dbReference>
<evidence type="ECO:0000313" key="2">
    <source>
        <dbReference type="EMBL" id="QSZ30916.1"/>
    </source>
</evidence>
<dbReference type="OrthoDB" id="3545858at2759"/>
<protein>
    <submittedName>
        <fullName evidence="2">Uncharacterized protein</fullName>
    </submittedName>
</protein>